<dbReference type="CDD" id="cd02440">
    <property type="entry name" value="AdoMet_MTases"/>
    <property type="match status" value="1"/>
</dbReference>
<dbReference type="GO" id="GO:0032259">
    <property type="term" value="P:methylation"/>
    <property type="evidence" value="ECO:0007669"/>
    <property type="project" value="UniProtKB-KW"/>
</dbReference>
<dbReference type="RefSeq" id="WP_015954233.1">
    <property type="nucleotide sequence ID" value="NC_011729.1"/>
</dbReference>
<dbReference type="HOGENOM" id="CLU_037171_0_0_3"/>
<protein>
    <submittedName>
        <fullName evidence="2">Methyltransferase type 11</fullName>
    </submittedName>
</protein>
<keyword evidence="2" id="KW-0489">Methyltransferase</keyword>
<organism evidence="2 3">
    <name type="scientific">Gloeothece citriformis (strain PCC 7424)</name>
    <name type="common">Cyanothece sp. (strain PCC 7424)</name>
    <dbReference type="NCBI Taxonomy" id="65393"/>
    <lineage>
        <taxon>Bacteria</taxon>
        <taxon>Bacillati</taxon>
        <taxon>Cyanobacteriota</taxon>
        <taxon>Cyanophyceae</taxon>
        <taxon>Oscillatoriophycideae</taxon>
        <taxon>Chroococcales</taxon>
        <taxon>Aphanothecaceae</taxon>
        <taxon>Gloeothece</taxon>
        <taxon>Gloeothece citriformis</taxon>
    </lineage>
</organism>
<keyword evidence="2" id="KW-0808">Transferase</keyword>
<dbReference type="STRING" id="65393.PCC7424_2205"/>
<dbReference type="EMBL" id="CP001291">
    <property type="protein sequence ID" value="ACK70627.1"/>
    <property type="molecule type" value="Genomic_DNA"/>
</dbReference>
<accession>B7KGF6</accession>
<dbReference type="eggNOG" id="COG2226">
    <property type="taxonomic scope" value="Bacteria"/>
</dbReference>
<evidence type="ECO:0000259" key="1">
    <source>
        <dbReference type="Pfam" id="PF13649"/>
    </source>
</evidence>
<gene>
    <name evidence="2" type="ordered locus">PCC7424_2205</name>
</gene>
<dbReference type="InterPro" id="IPR041698">
    <property type="entry name" value="Methyltransf_25"/>
</dbReference>
<evidence type="ECO:0000313" key="2">
    <source>
        <dbReference type="EMBL" id="ACK70627.1"/>
    </source>
</evidence>
<reference evidence="3" key="1">
    <citation type="journal article" date="2011" name="MBio">
        <title>Novel metabolic attributes of the genus Cyanothece, comprising a group of unicellular nitrogen-fixing Cyanobacteria.</title>
        <authorList>
            <person name="Bandyopadhyay A."/>
            <person name="Elvitigala T."/>
            <person name="Welsh E."/>
            <person name="Stockel J."/>
            <person name="Liberton M."/>
            <person name="Min H."/>
            <person name="Sherman L.A."/>
            <person name="Pakrasi H.B."/>
        </authorList>
    </citation>
    <scope>NUCLEOTIDE SEQUENCE [LARGE SCALE GENOMIC DNA]</scope>
    <source>
        <strain evidence="3">PCC 7424</strain>
    </source>
</reference>
<dbReference type="GO" id="GO:0008168">
    <property type="term" value="F:methyltransferase activity"/>
    <property type="evidence" value="ECO:0007669"/>
    <property type="project" value="UniProtKB-KW"/>
</dbReference>
<dbReference type="Proteomes" id="UP000002384">
    <property type="component" value="Chromosome"/>
</dbReference>
<dbReference type="Gene3D" id="3.40.50.150">
    <property type="entry name" value="Vaccinia Virus protein VP39"/>
    <property type="match status" value="1"/>
</dbReference>
<feature type="domain" description="Methyltransferase" evidence="1">
    <location>
        <begin position="196"/>
        <end position="293"/>
    </location>
</feature>
<dbReference type="SUPFAM" id="SSF53335">
    <property type="entry name" value="S-adenosyl-L-methionine-dependent methyltransferases"/>
    <property type="match status" value="1"/>
</dbReference>
<sequence length="362" mass="42163">MQSSLNIEQLIPESLTQTAYQAFQQGKALFGLAHKNMSNRLTRLFVPNWEKIGQPLSKEEFDQLQQGRIQLLETDWKDAQEGVYPTSLLFENPWNEFFLYYPAVLLDLPLSWQKIRDREYQNFSSQVEQDGYPNYYLQNFHYQTDGYLSDWSANLYDLQVELLFNGTADPMRRRILKPLKKGLNAFSDVLPKQIRVLDVACGTGRSLKMIRTVFPKVSLFGADLSPAYLRKANQLLSETPEELPQLVQANGEELPYQDNYFHALTSVFLFHELPPQARQNVIEECFRVTKPGGIFIICDSIQAIDSPQFQTSMDNFPKMFHEPYYKHYTTDNLVERLEKAGFENIDVENHFMSKYWVAHKPV</sequence>
<name>B7KGF6_GLOC7</name>
<proteinExistence type="predicted"/>
<dbReference type="Pfam" id="PF13649">
    <property type="entry name" value="Methyltransf_25"/>
    <property type="match status" value="1"/>
</dbReference>
<dbReference type="PANTHER" id="PTHR43591">
    <property type="entry name" value="METHYLTRANSFERASE"/>
    <property type="match status" value="1"/>
</dbReference>
<evidence type="ECO:0000313" key="3">
    <source>
        <dbReference type="Proteomes" id="UP000002384"/>
    </source>
</evidence>
<dbReference type="AlphaFoldDB" id="B7KGF6"/>
<dbReference type="InterPro" id="IPR029063">
    <property type="entry name" value="SAM-dependent_MTases_sf"/>
</dbReference>
<keyword evidence="3" id="KW-1185">Reference proteome</keyword>
<dbReference type="KEGG" id="cyc:PCC7424_2205"/>
<dbReference type="PANTHER" id="PTHR43591:SF110">
    <property type="entry name" value="RHODANESE DOMAIN-CONTAINING PROTEIN"/>
    <property type="match status" value="1"/>
</dbReference>